<dbReference type="InterPro" id="IPR006059">
    <property type="entry name" value="SBP"/>
</dbReference>
<dbReference type="InterPro" id="IPR050490">
    <property type="entry name" value="Bact_solute-bd_prot1"/>
</dbReference>
<feature type="signal peptide" evidence="1">
    <location>
        <begin position="1"/>
        <end position="30"/>
    </location>
</feature>
<accession>A0ABT7Z2U1</accession>
<reference evidence="2" key="1">
    <citation type="submission" date="2023-06" db="EMBL/GenBank/DDBJ databases">
        <title>WGS-Sequencing of Streptomyces ficellus isolate 21 collected from sand in Gara Djebilet Iron Mine in Algeria.</title>
        <authorList>
            <person name="Zegers G.P."/>
            <person name="Gomez A."/>
            <person name="Gueddou A."/>
            <person name="Zahara A.F."/>
            <person name="Worth M."/>
            <person name="Sevigny J.L."/>
            <person name="Tisa L."/>
        </authorList>
    </citation>
    <scope>NUCLEOTIDE SEQUENCE</scope>
    <source>
        <strain evidence="2">AS11</strain>
    </source>
</reference>
<dbReference type="Pfam" id="PF13416">
    <property type="entry name" value="SBP_bac_8"/>
    <property type="match status" value="1"/>
</dbReference>
<dbReference type="PANTHER" id="PTHR43649">
    <property type="entry name" value="ARABINOSE-BINDING PROTEIN-RELATED"/>
    <property type="match status" value="1"/>
</dbReference>
<keyword evidence="1" id="KW-0732">Signal</keyword>
<dbReference type="Proteomes" id="UP001174050">
    <property type="component" value="Unassembled WGS sequence"/>
</dbReference>
<name>A0ABT7Z2U1_9ACTN</name>
<dbReference type="Gene3D" id="3.40.190.10">
    <property type="entry name" value="Periplasmic binding protein-like II"/>
    <property type="match status" value="1"/>
</dbReference>
<comment type="caution">
    <text evidence="2">The sequence shown here is derived from an EMBL/GenBank/DDBJ whole genome shotgun (WGS) entry which is preliminary data.</text>
</comment>
<dbReference type="SUPFAM" id="SSF53850">
    <property type="entry name" value="Periplasmic binding protein-like II"/>
    <property type="match status" value="1"/>
</dbReference>
<dbReference type="PANTHER" id="PTHR43649:SF32">
    <property type="entry name" value="SUGAR BINDING SECRETED PROTEIN"/>
    <property type="match status" value="1"/>
</dbReference>
<organism evidence="2 3">
    <name type="scientific">Streptomyces ficellus</name>
    <dbReference type="NCBI Taxonomy" id="1977088"/>
    <lineage>
        <taxon>Bacteria</taxon>
        <taxon>Bacillati</taxon>
        <taxon>Actinomycetota</taxon>
        <taxon>Actinomycetes</taxon>
        <taxon>Kitasatosporales</taxon>
        <taxon>Streptomycetaceae</taxon>
        <taxon>Streptomyces</taxon>
    </lineage>
</organism>
<dbReference type="EMBL" id="JAUEPL010000006">
    <property type="protein sequence ID" value="MDN3293761.1"/>
    <property type="molecule type" value="Genomic_DNA"/>
</dbReference>
<protein>
    <submittedName>
        <fullName evidence="2">ABC transporter substrate-binding protein</fullName>
    </submittedName>
</protein>
<evidence type="ECO:0000256" key="1">
    <source>
        <dbReference type="SAM" id="SignalP"/>
    </source>
</evidence>
<evidence type="ECO:0000313" key="3">
    <source>
        <dbReference type="Proteomes" id="UP001174050"/>
    </source>
</evidence>
<dbReference type="RefSeq" id="WP_290110693.1">
    <property type="nucleotide sequence ID" value="NZ_JAUEPL010000006.1"/>
</dbReference>
<feature type="chain" id="PRO_5045251285" evidence="1">
    <location>
        <begin position="31"/>
        <end position="434"/>
    </location>
</feature>
<proteinExistence type="predicted"/>
<gene>
    <name evidence="2" type="ORF">QWM81_06840</name>
</gene>
<keyword evidence="3" id="KW-1185">Reference proteome</keyword>
<sequence>MRTHTRVPRTRALLLAAAVALGAAPAAGCAADRDGDDGRTTISVGLFGSFGFKEAGLYDEYMRLHKDVVIEQTSIQRNENYYPQLLTHLVSDSGLADIQAVEAINIAEITATQAHRLEDLGTAPGVRKDDFLPWKWAQATTKDGRTVGLGTDIGPQAICYRKDLFARAGLPTDREAVGRLWAGDWRAYLETGKRYRAKAPAGTAFTDSASGVLAAITGSSARRFYDEDGTVVYKRNPAVREAWDIAASFATENLTARLQQFTPAWDQAYANATFATVSCPAWMLGYIEDKAGAAGRDRWDVAAAPRPGNWGGSFLVVPRSAKHRAEAVRLAAWLTAPEQQAKLFQRRGSFPSASAAHALPAVSGARHPYFNDAPTGRIYTRAAQGVPVTILGPKDLVIAQNLADVGMLQVDQRGRSPEAGWDAAVRTIDNALDL</sequence>
<evidence type="ECO:0000313" key="2">
    <source>
        <dbReference type="EMBL" id="MDN3293761.1"/>
    </source>
</evidence>